<dbReference type="EMBL" id="JAIXMP010000029">
    <property type="protein sequence ID" value="KAI9251793.1"/>
    <property type="molecule type" value="Genomic_DNA"/>
</dbReference>
<evidence type="ECO:0000313" key="6">
    <source>
        <dbReference type="Proteomes" id="UP001209540"/>
    </source>
</evidence>
<feature type="region of interest" description="Disordered" evidence="4">
    <location>
        <begin position="1"/>
        <end position="45"/>
    </location>
</feature>
<keyword evidence="6" id="KW-1185">Reference proteome</keyword>
<organism evidence="5 6">
    <name type="scientific">Phascolomyces articulosus</name>
    <dbReference type="NCBI Taxonomy" id="60185"/>
    <lineage>
        <taxon>Eukaryota</taxon>
        <taxon>Fungi</taxon>
        <taxon>Fungi incertae sedis</taxon>
        <taxon>Mucoromycota</taxon>
        <taxon>Mucoromycotina</taxon>
        <taxon>Mucoromycetes</taxon>
        <taxon>Mucorales</taxon>
        <taxon>Lichtheimiaceae</taxon>
        <taxon>Phascolomyces</taxon>
    </lineage>
</organism>
<name>A0AAD5K2Y8_9FUNG</name>
<feature type="region of interest" description="Disordered" evidence="4">
    <location>
        <begin position="64"/>
        <end position="91"/>
    </location>
</feature>
<evidence type="ECO:0000256" key="1">
    <source>
        <dbReference type="ARBA" id="ARBA00022737"/>
    </source>
</evidence>
<dbReference type="Pfam" id="PF12796">
    <property type="entry name" value="Ank_2"/>
    <property type="match status" value="1"/>
</dbReference>
<reference evidence="5" key="1">
    <citation type="journal article" date="2022" name="IScience">
        <title>Evolution of zygomycete secretomes and the origins of terrestrial fungal ecologies.</title>
        <authorList>
            <person name="Chang Y."/>
            <person name="Wang Y."/>
            <person name="Mondo S."/>
            <person name="Ahrendt S."/>
            <person name="Andreopoulos W."/>
            <person name="Barry K."/>
            <person name="Beard J."/>
            <person name="Benny G.L."/>
            <person name="Blankenship S."/>
            <person name="Bonito G."/>
            <person name="Cuomo C."/>
            <person name="Desiro A."/>
            <person name="Gervers K.A."/>
            <person name="Hundley H."/>
            <person name="Kuo A."/>
            <person name="LaButti K."/>
            <person name="Lang B.F."/>
            <person name="Lipzen A."/>
            <person name="O'Donnell K."/>
            <person name="Pangilinan J."/>
            <person name="Reynolds N."/>
            <person name="Sandor L."/>
            <person name="Smith M.E."/>
            <person name="Tsang A."/>
            <person name="Grigoriev I.V."/>
            <person name="Stajich J.E."/>
            <person name="Spatafora J.W."/>
        </authorList>
    </citation>
    <scope>NUCLEOTIDE SEQUENCE</scope>
    <source>
        <strain evidence="5">RSA 2281</strain>
    </source>
</reference>
<dbReference type="PANTHER" id="PTHR24198:SF165">
    <property type="entry name" value="ANKYRIN REPEAT-CONTAINING PROTEIN-RELATED"/>
    <property type="match status" value="1"/>
</dbReference>
<feature type="compositionally biased region" description="Low complexity" evidence="4">
    <location>
        <begin position="65"/>
        <end position="74"/>
    </location>
</feature>
<feature type="repeat" description="ANK" evidence="3">
    <location>
        <begin position="88"/>
        <end position="121"/>
    </location>
</feature>
<evidence type="ECO:0000256" key="2">
    <source>
        <dbReference type="ARBA" id="ARBA00023043"/>
    </source>
</evidence>
<dbReference type="SMART" id="SM00248">
    <property type="entry name" value="ANK"/>
    <property type="match status" value="3"/>
</dbReference>
<dbReference type="PROSITE" id="PS50297">
    <property type="entry name" value="ANK_REP_REGION"/>
    <property type="match status" value="2"/>
</dbReference>
<dbReference type="Pfam" id="PF13637">
    <property type="entry name" value="Ank_4"/>
    <property type="match status" value="1"/>
</dbReference>
<gene>
    <name evidence="5" type="ORF">BDA99DRAFT_182451</name>
</gene>
<comment type="caution">
    <text evidence="5">The sequence shown here is derived from an EMBL/GenBank/DDBJ whole genome shotgun (WGS) entry which is preliminary data.</text>
</comment>
<evidence type="ECO:0000313" key="5">
    <source>
        <dbReference type="EMBL" id="KAI9251793.1"/>
    </source>
</evidence>
<dbReference type="PROSITE" id="PS50088">
    <property type="entry name" value="ANK_REPEAT"/>
    <property type="match status" value="2"/>
</dbReference>
<dbReference type="InterPro" id="IPR002110">
    <property type="entry name" value="Ankyrin_rpt"/>
</dbReference>
<dbReference type="Gene3D" id="1.25.40.20">
    <property type="entry name" value="Ankyrin repeat-containing domain"/>
    <property type="match status" value="1"/>
</dbReference>
<dbReference type="AlphaFoldDB" id="A0AAD5K2Y8"/>
<feature type="compositionally biased region" description="Polar residues" evidence="4">
    <location>
        <begin position="33"/>
        <end position="45"/>
    </location>
</feature>
<feature type="repeat" description="ANK" evidence="3">
    <location>
        <begin position="156"/>
        <end position="188"/>
    </location>
</feature>
<proteinExistence type="predicted"/>
<accession>A0AAD5K2Y8</accession>
<dbReference type="SUPFAM" id="SSF48403">
    <property type="entry name" value="Ankyrin repeat"/>
    <property type="match status" value="1"/>
</dbReference>
<keyword evidence="1" id="KW-0677">Repeat</keyword>
<protein>
    <submittedName>
        <fullName evidence="5">Ankyrin repeat-containing domain protein</fullName>
    </submittedName>
</protein>
<keyword evidence="2 3" id="KW-0040">ANK repeat</keyword>
<evidence type="ECO:0000256" key="3">
    <source>
        <dbReference type="PROSITE-ProRule" id="PRU00023"/>
    </source>
</evidence>
<sequence length="206" mass="22374">MSTAECLQSPNTTEPLSPTHSSHSNHYCRRHVNTNNNNSMSTQDSDLTTLAATGNLSVLEERLNSHNNSSSNRHAVLQVDPDQPQSGTGLRPLHFAASRGYLNIVTCLIEKAGATVDATDQEGETALLKAAYAGHMSIVEYLVNKAHANTTHQDKDGWSVLHNACSSGHLPMVQFLVQHQVPVNLTSRIGNTPLSKSSLFLLDSFF</sequence>
<dbReference type="PANTHER" id="PTHR24198">
    <property type="entry name" value="ANKYRIN REPEAT AND PROTEIN KINASE DOMAIN-CONTAINING PROTEIN"/>
    <property type="match status" value="1"/>
</dbReference>
<evidence type="ECO:0000256" key="4">
    <source>
        <dbReference type="SAM" id="MobiDB-lite"/>
    </source>
</evidence>
<dbReference type="InterPro" id="IPR036770">
    <property type="entry name" value="Ankyrin_rpt-contain_sf"/>
</dbReference>
<feature type="compositionally biased region" description="Polar residues" evidence="4">
    <location>
        <begin position="1"/>
        <end position="25"/>
    </location>
</feature>
<dbReference type="Proteomes" id="UP001209540">
    <property type="component" value="Unassembled WGS sequence"/>
</dbReference>
<reference evidence="5" key="2">
    <citation type="submission" date="2023-02" db="EMBL/GenBank/DDBJ databases">
        <authorList>
            <consortium name="DOE Joint Genome Institute"/>
            <person name="Mondo S.J."/>
            <person name="Chang Y."/>
            <person name="Wang Y."/>
            <person name="Ahrendt S."/>
            <person name="Andreopoulos W."/>
            <person name="Barry K."/>
            <person name="Beard J."/>
            <person name="Benny G.L."/>
            <person name="Blankenship S."/>
            <person name="Bonito G."/>
            <person name="Cuomo C."/>
            <person name="Desiro A."/>
            <person name="Gervers K.A."/>
            <person name="Hundley H."/>
            <person name="Kuo A."/>
            <person name="LaButti K."/>
            <person name="Lang B.F."/>
            <person name="Lipzen A."/>
            <person name="O'Donnell K."/>
            <person name="Pangilinan J."/>
            <person name="Reynolds N."/>
            <person name="Sandor L."/>
            <person name="Smith M.W."/>
            <person name="Tsang A."/>
            <person name="Grigoriev I.V."/>
            <person name="Stajich J.E."/>
            <person name="Spatafora J.W."/>
        </authorList>
    </citation>
    <scope>NUCLEOTIDE SEQUENCE</scope>
    <source>
        <strain evidence="5">RSA 2281</strain>
    </source>
</reference>